<accession>A0A931I3L2</accession>
<dbReference type="Gene3D" id="1.10.4200.10">
    <property type="entry name" value="Triphosphoribosyl-dephospho-CoA protein"/>
    <property type="match status" value="1"/>
</dbReference>
<reference evidence="1" key="1">
    <citation type="submission" date="2020-12" db="EMBL/GenBank/DDBJ databases">
        <title>Methylobrevis albus sp. nov., isolated from fresh water lack sediment.</title>
        <authorList>
            <person name="Zou Q."/>
        </authorList>
    </citation>
    <scope>NUCLEOTIDE SEQUENCE</scope>
    <source>
        <strain evidence="1">L22</strain>
    </source>
</reference>
<organism evidence="1 2">
    <name type="scientific">Methylobrevis albus</name>
    <dbReference type="NCBI Taxonomy" id="2793297"/>
    <lineage>
        <taxon>Bacteria</taxon>
        <taxon>Pseudomonadati</taxon>
        <taxon>Pseudomonadota</taxon>
        <taxon>Alphaproteobacteria</taxon>
        <taxon>Hyphomicrobiales</taxon>
        <taxon>Pleomorphomonadaceae</taxon>
        <taxon>Methylobrevis</taxon>
    </lineage>
</organism>
<dbReference type="PANTHER" id="PTHR42280:SF1">
    <property type="entry name" value="CITG FAMILY PROTEIN"/>
    <property type="match status" value="1"/>
</dbReference>
<protein>
    <submittedName>
        <fullName evidence="1">Triphosphoribosyl-dephospho-CoA synthase</fullName>
    </submittedName>
</protein>
<dbReference type="EMBL" id="JADZLT010000056">
    <property type="protein sequence ID" value="MBH0239627.1"/>
    <property type="molecule type" value="Genomic_DNA"/>
</dbReference>
<dbReference type="Pfam" id="PF01874">
    <property type="entry name" value="CitG"/>
    <property type="match status" value="1"/>
</dbReference>
<proteinExistence type="predicted"/>
<gene>
    <name evidence="1" type="ORF">I5731_17535</name>
</gene>
<evidence type="ECO:0000313" key="1">
    <source>
        <dbReference type="EMBL" id="MBH0239627.1"/>
    </source>
</evidence>
<name>A0A931I3L2_9HYPH</name>
<dbReference type="Proteomes" id="UP000631694">
    <property type="component" value="Unassembled WGS sequence"/>
</dbReference>
<dbReference type="GO" id="GO:0046917">
    <property type="term" value="F:triphosphoribosyl-dephospho-CoA synthase activity"/>
    <property type="evidence" value="ECO:0007669"/>
    <property type="project" value="InterPro"/>
</dbReference>
<sequence>MTDAPPPPAASDVDERLRDAFVAACHDELTALKPGNVHVHAPGHRMTVRDFEVSAAAAAPHLARKGASVGRRVRDAVAATAAAVGTNTNLGIVLLAAPIMVAAEAGGDLRAALGDVLGSLDVEDATLVFEAIRIASPGGLGAAPEHDVAAPPTVDLRAAMAAAAHRDQIARQYVTGFFDLFETGLEVFDSTKLWAVAEDVRIAAVYFSFTSGFPDSHVARKHGAVLAEDIMKEFQTFKQYLHPFDTEALLAFDADLKRRGVNPGTSADLTVGTMLLARLR</sequence>
<dbReference type="RefSeq" id="WP_197312715.1">
    <property type="nucleotide sequence ID" value="NZ_JADZLT010000056.1"/>
</dbReference>
<dbReference type="InterPro" id="IPR002736">
    <property type="entry name" value="CitG"/>
</dbReference>
<dbReference type="PANTHER" id="PTHR42280">
    <property type="entry name" value="CITG FAMILY PROTEIN"/>
    <property type="match status" value="1"/>
</dbReference>
<dbReference type="GO" id="GO:0005524">
    <property type="term" value="F:ATP binding"/>
    <property type="evidence" value="ECO:0007669"/>
    <property type="project" value="InterPro"/>
</dbReference>
<comment type="caution">
    <text evidence="1">The sequence shown here is derived from an EMBL/GenBank/DDBJ whole genome shotgun (WGS) entry which is preliminary data.</text>
</comment>
<keyword evidence="2" id="KW-1185">Reference proteome</keyword>
<evidence type="ECO:0000313" key="2">
    <source>
        <dbReference type="Proteomes" id="UP000631694"/>
    </source>
</evidence>
<dbReference type="AlphaFoldDB" id="A0A931I3L2"/>